<dbReference type="Proteomes" id="UP000076532">
    <property type="component" value="Unassembled WGS sequence"/>
</dbReference>
<evidence type="ECO:0000256" key="4">
    <source>
        <dbReference type="ARBA" id="ARBA00023242"/>
    </source>
</evidence>
<name>A0A166NUA3_9AGAM</name>
<evidence type="ECO:0000259" key="6">
    <source>
        <dbReference type="PROSITE" id="PS51526"/>
    </source>
</evidence>
<dbReference type="GO" id="GO:0006325">
    <property type="term" value="P:chromatin organization"/>
    <property type="evidence" value="ECO:0007669"/>
    <property type="project" value="UniProtKB-KW"/>
</dbReference>
<evidence type="ECO:0000256" key="3">
    <source>
        <dbReference type="ARBA" id="ARBA00023163"/>
    </source>
</evidence>
<keyword evidence="1" id="KW-0156">Chromatin regulator</keyword>
<keyword evidence="4" id="KW-0539">Nucleus</keyword>
<sequence>MSTSAINPSRIPAAHYRPTGQAAQPIPARTRPNITDDYERWYTEATPSNRMLLSLRSGINSEISWALERLCRLCDNEQFVLKAIPGLTDVLFEWPEWYAREGSSEISETSSLFSPPPEHERKRRHALECLFILRNAALNEPNAIELSTHPRTQHLVFETILNVKLDSDANSEFVLHAMELLQAIAFTIHLPQGAPPSHIQAVGTLEAIAGESSNRSLIIASLTALNLVYSTTPNALRMTVDSPGLSAAIRYLPLFADKALIDASLNYLYTYLSYPPMAKAFLLHAQMPSVLRLLVSLLLSEQVEESVVLDITGPVQTAPAQVETIRNYDLAREEFDSLLPKPEPQRCYDWMKIMFVPKAEGELTQVDFWNLYKDTFIAYPDFPSLGASDVIKSVSMVFPQAQAMVLSAPVQRFVIRGVDRRKDESLANPFKCQWHRSQCGVASLSSPGELYEHLLEHVATHEGEAEEAGGRIACLWSTCPVPPLPRMSLNAHILTHLSRAQPLPKHPTQDDTITLPFGHYPHPQLTPTSRPPPPPRKTTVAFRRPAVDPPSSSLTALLCIRVLFRTSFISTDEAPRLDADHFGFPGVVEDLEGMEDDQGRPGENEKEGERRGKKAFMGALKLMQEVQIKDDTLMGWIEEMVDAGITGTID</sequence>
<gene>
    <name evidence="7" type="ORF">FIBSPDRAFT_918492</name>
</gene>
<dbReference type="STRING" id="436010.A0A166NUA3"/>
<dbReference type="InterPro" id="IPR052406">
    <property type="entry name" value="Chromatin_Remodeling_Comp"/>
</dbReference>
<feature type="compositionally biased region" description="Basic and acidic residues" evidence="5">
    <location>
        <begin position="597"/>
        <end position="610"/>
    </location>
</feature>
<protein>
    <recommendedName>
        <fullName evidence="6">RFX-type winged-helix domain-containing protein</fullName>
    </recommendedName>
</protein>
<dbReference type="GO" id="GO:0006355">
    <property type="term" value="P:regulation of DNA-templated transcription"/>
    <property type="evidence" value="ECO:0007669"/>
    <property type="project" value="InterPro"/>
</dbReference>
<evidence type="ECO:0000256" key="5">
    <source>
        <dbReference type="SAM" id="MobiDB-lite"/>
    </source>
</evidence>
<dbReference type="PANTHER" id="PTHR22970:SF14">
    <property type="entry name" value="AT-RICH INTERACTIVE DOMAIN-CONTAINING PROTEIN 2"/>
    <property type="match status" value="1"/>
</dbReference>
<evidence type="ECO:0000256" key="1">
    <source>
        <dbReference type="ARBA" id="ARBA00022853"/>
    </source>
</evidence>
<feature type="domain" description="RFX-type winged-helix" evidence="6">
    <location>
        <begin position="347"/>
        <end position="422"/>
    </location>
</feature>
<organism evidence="7 8">
    <name type="scientific">Athelia psychrophila</name>
    <dbReference type="NCBI Taxonomy" id="1759441"/>
    <lineage>
        <taxon>Eukaryota</taxon>
        <taxon>Fungi</taxon>
        <taxon>Dikarya</taxon>
        <taxon>Basidiomycota</taxon>
        <taxon>Agaricomycotina</taxon>
        <taxon>Agaricomycetes</taxon>
        <taxon>Agaricomycetidae</taxon>
        <taxon>Atheliales</taxon>
        <taxon>Atheliaceae</taxon>
        <taxon>Athelia</taxon>
    </lineage>
</organism>
<evidence type="ECO:0000313" key="7">
    <source>
        <dbReference type="EMBL" id="KZP25389.1"/>
    </source>
</evidence>
<keyword evidence="2" id="KW-0805">Transcription regulation</keyword>
<dbReference type="InterPro" id="IPR003150">
    <property type="entry name" value="DNA-bd_RFX"/>
</dbReference>
<dbReference type="EMBL" id="KV417521">
    <property type="protein sequence ID" value="KZP25389.1"/>
    <property type="molecule type" value="Genomic_DNA"/>
</dbReference>
<keyword evidence="3" id="KW-0804">Transcription</keyword>
<evidence type="ECO:0000313" key="8">
    <source>
        <dbReference type="Proteomes" id="UP000076532"/>
    </source>
</evidence>
<reference evidence="7 8" key="1">
    <citation type="journal article" date="2016" name="Mol. Biol. Evol.">
        <title>Comparative Genomics of Early-Diverging Mushroom-Forming Fungi Provides Insights into the Origins of Lignocellulose Decay Capabilities.</title>
        <authorList>
            <person name="Nagy L.G."/>
            <person name="Riley R."/>
            <person name="Tritt A."/>
            <person name="Adam C."/>
            <person name="Daum C."/>
            <person name="Floudas D."/>
            <person name="Sun H."/>
            <person name="Yadav J.S."/>
            <person name="Pangilinan J."/>
            <person name="Larsson K.H."/>
            <person name="Matsuura K."/>
            <person name="Barry K."/>
            <person name="Labutti K."/>
            <person name="Kuo R."/>
            <person name="Ohm R.A."/>
            <person name="Bhattacharya S.S."/>
            <person name="Shirouzu T."/>
            <person name="Yoshinaga Y."/>
            <person name="Martin F.M."/>
            <person name="Grigoriev I.V."/>
            <person name="Hibbett D.S."/>
        </authorList>
    </citation>
    <scope>NUCLEOTIDE SEQUENCE [LARGE SCALE GENOMIC DNA]</scope>
    <source>
        <strain evidence="7 8">CBS 109695</strain>
    </source>
</reference>
<dbReference type="GO" id="GO:0003677">
    <property type="term" value="F:DNA binding"/>
    <property type="evidence" value="ECO:0007669"/>
    <property type="project" value="InterPro"/>
</dbReference>
<feature type="region of interest" description="Disordered" evidence="5">
    <location>
        <begin position="592"/>
        <end position="612"/>
    </location>
</feature>
<feature type="region of interest" description="Disordered" evidence="5">
    <location>
        <begin position="1"/>
        <end position="30"/>
    </location>
</feature>
<dbReference type="OrthoDB" id="338531at2759"/>
<dbReference type="AlphaFoldDB" id="A0A166NUA3"/>
<proteinExistence type="predicted"/>
<accession>A0A166NUA3</accession>
<dbReference type="InterPro" id="IPR016024">
    <property type="entry name" value="ARM-type_fold"/>
</dbReference>
<dbReference type="PROSITE" id="PS51526">
    <property type="entry name" value="RFX_DBD"/>
    <property type="match status" value="1"/>
</dbReference>
<dbReference type="SUPFAM" id="SSF48371">
    <property type="entry name" value="ARM repeat"/>
    <property type="match status" value="1"/>
</dbReference>
<dbReference type="GO" id="GO:0016586">
    <property type="term" value="C:RSC-type complex"/>
    <property type="evidence" value="ECO:0007669"/>
    <property type="project" value="TreeGrafter"/>
</dbReference>
<keyword evidence="8" id="KW-1185">Reference proteome</keyword>
<dbReference type="PANTHER" id="PTHR22970">
    <property type="entry name" value="AT-RICH INTERACTIVE DOMAIN-CONTAINING PROTEIN 2"/>
    <property type="match status" value="1"/>
</dbReference>
<evidence type="ECO:0000256" key="2">
    <source>
        <dbReference type="ARBA" id="ARBA00023015"/>
    </source>
</evidence>